<dbReference type="PANTHER" id="PTHR11783">
    <property type="entry name" value="SULFOTRANSFERASE SULT"/>
    <property type="match status" value="1"/>
</dbReference>
<proteinExistence type="inferred from homology"/>
<comment type="caution">
    <text evidence="4">The sequence shown here is derived from an EMBL/GenBank/DDBJ whole genome shotgun (WGS) entry which is preliminary data.</text>
</comment>
<dbReference type="RefSeq" id="WP_204344468.1">
    <property type="nucleotide sequence ID" value="NZ_JACNMJ010000001.1"/>
</dbReference>
<reference evidence="4" key="1">
    <citation type="submission" date="2022-04" db="EMBL/GenBank/DDBJ databases">
        <authorList>
            <person name="Ren T."/>
        </authorList>
    </citation>
    <scope>NUCLEOTIDE SEQUENCE</scope>
    <source>
        <strain evidence="4">F63249</strain>
    </source>
</reference>
<dbReference type="Pfam" id="PF00685">
    <property type="entry name" value="Sulfotransfer_1"/>
    <property type="match status" value="1"/>
</dbReference>
<comment type="similarity">
    <text evidence="1">Belongs to the sulfotransferase 1 family.</text>
</comment>
<accession>A0ABT0HBP6</accession>
<evidence type="ECO:0000313" key="4">
    <source>
        <dbReference type="EMBL" id="MCK8481790.1"/>
    </source>
</evidence>
<organism evidence="4 5">
    <name type="scientific">Psychroserpens algicola</name>
    <dbReference type="NCBI Taxonomy" id="1719034"/>
    <lineage>
        <taxon>Bacteria</taxon>
        <taxon>Pseudomonadati</taxon>
        <taxon>Bacteroidota</taxon>
        <taxon>Flavobacteriia</taxon>
        <taxon>Flavobacteriales</taxon>
        <taxon>Flavobacteriaceae</taxon>
        <taxon>Psychroserpens</taxon>
    </lineage>
</organism>
<dbReference type="InterPro" id="IPR027417">
    <property type="entry name" value="P-loop_NTPase"/>
</dbReference>
<dbReference type="EMBL" id="JALPQF010000015">
    <property type="protein sequence ID" value="MCK8481790.1"/>
    <property type="molecule type" value="Genomic_DNA"/>
</dbReference>
<feature type="domain" description="Sulfotransferase" evidence="3">
    <location>
        <begin position="69"/>
        <end position="259"/>
    </location>
</feature>
<protein>
    <submittedName>
        <fullName evidence="4">Sulfotransferase domain-containing protein</fullName>
    </submittedName>
</protein>
<keyword evidence="2" id="KW-0808">Transferase</keyword>
<gene>
    <name evidence="4" type="ORF">MUY34_14250</name>
</gene>
<evidence type="ECO:0000256" key="2">
    <source>
        <dbReference type="ARBA" id="ARBA00022679"/>
    </source>
</evidence>
<evidence type="ECO:0000259" key="3">
    <source>
        <dbReference type="Pfam" id="PF00685"/>
    </source>
</evidence>
<dbReference type="InterPro" id="IPR000863">
    <property type="entry name" value="Sulfotransferase_dom"/>
</dbReference>
<name>A0ABT0HBP6_9FLAO</name>
<dbReference type="Gene3D" id="3.40.50.300">
    <property type="entry name" value="P-loop containing nucleotide triphosphate hydrolases"/>
    <property type="match status" value="1"/>
</dbReference>
<dbReference type="SUPFAM" id="SSF52540">
    <property type="entry name" value="P-loop containing nucleoside triphosphate hydrolases"/>
    <property type="match status" value="1"/>
</dbReference>
<sequence>MKLKQILGKFEHATRLLYINSVTLANESVLVVEYPKSGGTWLAQLISGCLNLPFPRNKYPILKKAVYHSHYQPKYLIDKNKYIVWLLRDGRDIMVSSYFHHLVWNDKNKKDPKLVNYYRSKLKFEDYSDIENNLATYIEFLFTDEPSKLIFFNYPGNWKAYNQKWLEASKNQKNVYLIRYEDMLKDTFSETTKLMQFFNEDDFDTSHVQSIVNKFSFENQTKRKPGEENTNSFLRKGISGDWKNHFNEDAKNVFKKHAGDMLIELGYEDSLDW</sequence>
<evidence type="ECO:0000313" key="5">
    <source>
        <dbReference type="Proteomes" id="UP001203687"/>
    </source>
</evidence>
<dbReference type="Proteomes" id="UP001203687">
    <property type="component" value="Unassembled WGS sequence"/>
</dbReference>
<evidence type="ECO:0000256" key="1">
    <source>
        <dbReference type="ARBA" id="ARBA00005771"/>
    </source>
</evidence>
<keyword evidence="5" id="KW-1185">Reference proteome</keyword>